<evidence type="ECO:0008006" key="3">
    <source>
        <dbReference type="Google" id="ProtNLM"/>
    </source>
</evidence>
<evidence type="ECO:0000313" key="2">
    <source>
        <dbReference type="Proteomes" id="UP001225378"/>
    </source>
</evidence>
<proteinExistence type="predicted"/>
<accession>A0AAU7P0E6</accession>
<organism evidence="1 2">
    <name type="scientific">Methylomarinum roseum</name>
    <dbReference type="NCBI Taxonomy" id="3067653"/>
    <lineage>
        <taxon>Bacteria</taxon>
        <taxon>Pseudomonadati</taxon>
        <taxon>Pseudomonadota</taxon>
        <taxon>Gammaproteobacteria</taxon>
        <taxon>Methylococcales</taxon>
        <taxon>Methylococcaceae</taxon>
        <taxon>Methylomarinum</taxon>
    </lineage>
</organism>
<sequence length="61" mass="6914">MSETKKSFVDEAINIVRGAGEDVSEYARQLMKKRESGEISREEYARLVIGHAKNSKVDIDK</sequence>
<geneLocation type="plasmid" evidence="1 2">
    <name>unnamed2</name>
</geneLocation>
<dbReference type="Proteomes" id="UP001225378">
    <property type="component" value="Plasmid unnamed2"/>
</dbReference>
<protein>
    <recommendedName>
        <fullName evidence="3">Antitoxin VbhA domain-containing protein</fullName>
    </recommendedName>
</protein>
<dbReference type="AlphaFoldDB" id="A0AAU7P0E6"/>
<reference evidence="1 2" key="1">
    <citation type="journal article" date="2024" name="Microbiology">
        <title>Methylomarinum rosea sp. nov., a novel halophilic methanotrophic bacterium from the hypersaline Lake Elton.</title>
        <authorList>
            <person name="Suleimanov R.Z."/>
            <person name="Oshkin I.Y."/>
            <person name="Danilova O.V."/>
            <person name="Suzina N.E."/>
            <person name="Dedysh S.N."/>
        </authorList>
    </citation>
    <scope>NUCLEOTIDE SEQUENCE [LARGE SCALE GENOMIC DNA]</scope>
    <source>
        <strain evidence="1 2">Ch1-1</strain>
        <plasmid evidence="2">unnamed2</plasmid>
    </source>
</reference>
<dbReference type="EMBL" id="CP157744">
    <property type="protein sequence ID" value="XBS22722.1"/>
    <property type="molecule type" value="Genomic_DNA"/>
</dbReference>
<evidence type="ECO:0000313" key="1">
    <source>
        <dbReference type="EMBL" id="XBS22722.1"/>
    </source>
</evidence>
<name>A0AAU7P0E6_9GAMM</name>
<dbReference type="KEGG" id="mech:Q9L42_020645"/>
<dbReference type="RefSeq" id="WP_349432816.1">
    <property type="nucleotide sequence ID" value="NZ_CP157744.1"/>
</dbReference>
<keyword evidence="2" id="KW-1185">Reference proteome</keyword>
<keyword evidence="1" id="KW-0614">Plasmid</keyword>
<gene>
    <name evidence="1" type="ORF">Q9L42_020645</name>
</gene>